<proteinExistence type="predicted"/>
<reference evidence="1" key="2">
    <citation type="submission" date="2023-02" db="EMBL/GenBank/DDBJ databases">
        <authorList>
            <person name="Swenson N.G."/>
            <person name="Wegrzyn J.L."/>
            <person name="Mcevoy S.L."/>
        </authorList>
    </citation>
    <scope>NUCLEOTIDE SEQUENCE</scope>
    <source>
        <strain evidence="1">91603</strain>
        <tissue evidence="1">Leaf</tissue>
    </source>
</reference>
<reference evidence="1" key="1">
    <citation type="journal article" date="2022" name="Plant J.">
        <title>Strategies of tolerance reflected in two North American maple genomes.</title>
        <authorList>
            <person name="McEvoy S.L."/>
            <person name="Sezen U.U."/>
            <person name="Trouern-Trend A."/>
            <person name="McMahon S.M."/>
            <person name="Schaberg P.G."/>
            <person name="Yang J."/>
            <person name="Wegrzyn J.L."/>
            <person name="Swenson N.G."/>
        </authorList>
    </citation>
    <scope>NUCLEOTIDE SEQUENCE</scope>
    <source>
        <strain evidence="1">91603</strain>
    </source>
</reference>
<protein>
    <submittedName>
        <fullName evidence="1">Uncharacterized protein</fullName>
    </submittedName>
</protein>
<dbReference type="Proteomes" id="UP001064489">
    <property type="component" value="Chromosome 5"/>
</dbReference>
<sequence>MIRRRYLGNIWFAREFEDEELPFNIDVGNISSLYLLKFFFCQTRHPYPRCGGRLDLGVGGGFGVLDKEDGKWGSTLFDSYRPLLKGVEIELAEQLSIYSTWWEAGLMCKVVDMAEKQMIRDLDFGVVERDEGSNPCFCFSEIGVIGFRFLFLFN</sequence>
<organism evidence="1 2">
    <name type="scientific">Acer negundo</name>
    <name type="common">Box elder</name>
    <dbReference type="NCBI Taxonomy" id="4023"/>
    <lineage>
        <taxon>Eukaryota</taxon>
        <taxon>Viridiplantae</taxon>
        <taxon>Streptophyta</taxon>
        <taxon>Embryophyta</taxon>
        <taxon>Tracheophyta</taxon>
        <taxon>Spermatophyta</taxon>
        <taxon>Magnoliopsida</taxon>
        <taxon>eudicotyledons</taxon>
        <taxon>Gunneridae</taxon>
        <taxon>Pentapetalae</taxon>
        <taxon>rosids</taxon>
        <taxon>malvids</taxon>
        <taxon>Sapindales</taxon>
        <taxon>Sapindaceae</taxon>
        <taxon>Hippocastanoideae</taxon>
        <taxon>Acereae</taxon>
        <taxon>Acer</taxon>
    </lineage>
</organism>
<evidence type="ECO:0000313" key="1">
    <source>
        <dbReference type="EMBL" id="KAI9178252.1"/>
    </source>
</evidence>
<accession>A0AAD5IWE3</accession>
<name>A0AAD5IWE3_ACENE</name>
<dbReference type="AlphaFoldDB" id="A0AAD5IWE3"/>
<comment type="caution">
    <text evidence="1">The sequence shown here is derived from an EMBL/GenBank/DDBJ whole genome shotgun (WGS) entry which is preliminary data.</text>
</comment>
<dbReference type="EMBL" id="JAJSOW010000102">
    <property type="protein sequence ID" value="KAI9178252.1"/>
    <property type="molecule type" value="Genomic_DNA"/>
</dbReference>
<keyword evidence="2" id="KW-1185">Reference proteome</keyword>
<evidence type="ECO:0000313" key="2">
    <source>
        <dbReference type="Proteomes" id="UP001064489"/>
    </source>
</evidence>
<gene>
    <name evidence="1" type="ORF">LWI28_024360</name>
</gene>